<feature type="region of interest" description="Disordered" evidence="2">
    <location>
        <begin position="177"/>
        <end position="196"/>
    </location>
</feature>
<evidence type="ECO:0000256" key="3">
    <source>
        <dbReference type="SAM" id="Phobius"/>
    </source>
</evidence>
<reference evidence="4 5" key="1">
    <citation type="journal article" date="2012" name="J. Bacteriol.">
        <title>Genome sequence of the pathogenic Herbaspirillum seropedicae strain Os34, isolated from rice roots.</title>
        <authorList>
            <person name="Ye W."/>
            <person name="Ye S."/>
            <person name="Liu J."/>
            <person name="Chang S."/>
            <person name="Chen M."/>
            <person name="Zhu B."/>
            <person name="Guo L."/>
            <person name="An Q."/>
        </authorList>
    </citation>
    <scope>NUCLEOTIDE SEQUENCE [LARGE SCALE GENOMIC DNA]</scope>
    <source>
        <strain evidence="4 5">Os34</strain>
    </source>
</reference>
<evidence type="ECO:0008006" key="6">
    <source>
        <dbReference type="Google" id="ProtNLM"/>
    </source>
</evidence>
<name>A0A6M3ZX73_9BURK</name>
<evidence type="ECO:0000313" key="5">
    <source>
        <dbReference type="Proteomes" id="UP000501648"/>
    </source>
</evidence>
<dbReference type="RefSeq" id="WP_017453687.1">
    <property type="nucleotide sequence ID" value="NZ_CP008956.1"/>
</dbReference>
<dbReference type="Proteomes" id="UP000501648">
    <property type="component" value="Chromosome"/>
</dbReference>
<protein>
    <recommendedName>
        <fullName evidence="6">Pilus assembly protein PilO</fullName>
    </recommendedName>
</protein>
<keyword evidence="1" id="KW-0175">Coiled coil</keyword>
<evidence type="ECO:0000256" key="1">
    <source>
        <dbReference type="SAM" id="Coils"/>
    </source>
</evidence>
<keyword evidence="3" id="KW-1133">Transmembrane helix</keyword>
<keyword evidence="3" id="KW-0812">Transmembrane</keyword>
<feature type="compositionally biased region" description="Low complexity" evidence="2">
    <location>
        <begin position="177"/>
        <end position="188"/>
    </location>
</feature>
<organism evidence="4 5">
    <name type="scientific">Herbaspirillum rubrisubalbicans Os34</name>
    <dbReference type="NCBI Taxonomy" id="1235827"/>
    <lineage>
        <taxon>Bacteria</taxon>
        <taxon>Pseudomonadati</taxon>
        <taxon>Pseudomonadota</taxon>
        <taxon>Betaproteobacteria</taxon>
        <taxon>Burkholderiales</taxon>
        <taxon>Oxalobacteraceae</taxon>
        <taxon>Herbaspirillum</taxon>
    </lineage>
</organism>
<feature type="coiled-coil region" evidence="1">
    <location>
        <begin position="31"/>
        <end position="89"/>
    </location>
</feature>
<evidence type="ECO:0000313" key="4">
    <source>
        <dbReference type="EMBL" id="QJQ03177.1"/>
    </source>
</evidence>
<proteinExistence type="predicted"/>
<feature type="transmembrane region" description="Helical" evidence="3">
    <location>
        <begin position="20"/>
        <end position="38"/>
    </location>
</feature>
<evidence type="ECO:0000256" key="2">
    <source>
        <dbReference type="SAM" id="MobiDB-lite"/>
    </source>
</evidence>
<accession>A0A6M3ZX73</accession>
<sequence>MKTTPLHTHPAHWPLPARLALWLLTIVLCALSGLLLAVDELDDQRQAARQQQQDLRAQYQAALTQVAQQATLQSRQNALELQLAAHQNQLWPPDQLQAELLQAKLARRANECGLTLESFKPLSGKLGAAIVLRGSHAGMLRFIELVSSEPLPVLFESLDISAVEHHGQAMLQMNASVSAPAASPAPAAHPTQEPRS</sequence>
<dbReference type="AlphaFoldDB" id="A0A6M3ZX73"/>
<keyword evidence="3" id="KW-0472">Membrane</keyword>
<gene>
    <name evidence="4" type="ORF">C798_23965</name>
</gene>
<dbReference type="EMBL" id="CP008956">
    <property type="protein sequence ID" value="QJQ03177.1"/>
    <property type="molecule type" value="Genomic_DNA"/>
</dbReference>